<organism evidence="2">
    <name type="scientific">Oryza glumipatula</name>
    <dbReference type="NCBI Taxonomy" id="40148"/>
    <lineage>
        <taxon>Eukaryota</taxon>
        <taxon>Viridiplantae</taxon>
        <taxon>Streptophyta</taxon>
        <taxon>Embryophyta</taxon>
        <taxon>Tracheophyta</taxon>
        <taxon>Spermatophyta</taxon>
        <taxon>Magnoliopsida</taxon>
        <taxon>Liliopsida</taxon>
        <taxon>Poales</taxon>
        <taxon>Poaceae</taxon>
        <taxon>BOP clade</taxon>
        <taxon>Oryzoideae</taxon>
        <taxon>Oryzeae</taxon>
        <taxon>Oryzinae</taxon>
        <taxon>Oryza</taxon>
    </lineage>
</organism>
<keyword evidence="3" id="KW-1185">Reference proteome</keyword>
<accession>A0A0D9Y393</accession>
<feature type="compositionally biased region" description="Basic residues" evidence="1">
    <location>
        <begin position="45"/>
        <end position="60"/>
    </location>
</feature>
<dbReference type="Gramene" id="OGLUM01G03430.1">
    <property type="protein sequence ID" value="OGLUM01G03430.1"/>
    <property type="gene ID" value="OGLUM01G03430"/>
</dbReference>
<sequence length="129" mass="13805">MEQVGAGGGRQGSSWAWVAGAGCGGASGRRRRGEKLRAGEQAPLPHRRHAAHALRRRLPPRRAPGNRAAPSRPCQLRRMKDDGVEPDLVTYRHHLTITASLLASCPLRTPSPSSSPIATIFLLPPSAPL</sequence>
<evidence type="ECO:0000313" key="3">
    <source>
        <dbReference type="Proteomes" id="UP000026961"/>
    </source>
</evidence>
<proteinExistence type="predicted"/>
<dbReference type="AlphaFoldDB" id="A0A0D9Y393"/>
<reference evidence="2" key="3">
    <citation type="submission" date="2018-05" db="EMBL/GenBank/DDBJ databases">
        <title>OgluRS3 (Oryza glumaepatula Reference Sequence Version 3).</title>
        <authorList>
            <person name="Zhang J."/>
            <person name="Kudrna D."/>
            <person name="Lee S."/>
            <person name="Talag J."/>
            <person name="Welchert J."/>
            <person name="Wing R.A."/>
        </authorList>
    </citation>
    <scope>NUCLEOTIDE SEQUENCE [LARGE SCALE GENOMIC DNA]</scope>
</reference>
<feature type="compositionally biased region" description="Gly residues" evidence="1">
    <location>
        <begin position="1"/>
        <end position="11"/>
    </location>
</feature>
<feature type="compositionally biased region" description="Low complexity" evidence="1">
    <location>
        <begin position="63"/>
        <end position="73"/>
    </location>
</feature>
<dbReference type="HOGENOM" id="CLU_1952138_0_0_1"/>
<dbReference type="Proteomes" id="UP000026961">
    <property type="component" value="Chromosome 1"/>
</dbReference>
<reference evidence="2" key="2">
    <citation type="submission" date="2015-04" db="UniProtKB">
        <authorList>
            <consortium name="EnsemblPlants"/>
        </authorList>
    </citation>
    <scope>IDENTIFICATION</scope>
</reference>
<name>A0A0D9Y393_9ORYZ</name>
<dbReference type="EnsemblPlants" id="OGLUM01G03430.1">
    <property type="protein sequence ID" value="OGLUM01G03430.1"/>
    <property type="gene ID" value="OGLUM01G03430"/>
</dbReference>
<protein>
    <submittedName>
        <fullName evidence="2">Uncharacterized protein</fullName>
    </submittedName>
</protein>
<reference evidence="2" key="1">
    <citation type="submission" date="2013-08" db="EMBL/GenBank/DDBJ databases">
        <title>Oryza genome evolution.</title>
        <authorList>
            <person name="Wing R.A."/>
            <person name="Panaud O."/>
            <person name="Oliveira A.C."/>
        </authorList>
    </citation>
    <scope>NUCLEOTIDE SEQUENCE</scope>
</reference>
<evidence type="ECO:0000313" key="2">
    <source>
        <dbReference type="EnsemblPlants" id="OGLUM01G03430.1"/>
    </source>
</evidence>
<feature type="region of interest" description="Disordered" evidence="1">
    <location>
        <begin position="1"/>
        <end position="73"/>
    </location>
</feature>
<evidence type="ECO:0000256" key="1">
    <source>
        <dbReference type="SAM" id="MobiDB-lite"/>
    </source>
</evidence>